<name>A0A2P7ALM8_9HYPH</name>
<keyword evidence="2 5" id="KW-0812">Transmembrane</keyword>
<feature type="transmembrane region" description="Helical" evidence="5">
    <location>
        <begin position="35"/>
        <end position="60"/>
    </location>
</feature>
<reference evidence="8" key="1">
    <citation type="submission" date="2017-11" db="EMBL/GenBank/DDBJ databases">
        <authorList>
            <person name="Kuznetsova I."/>
            <person name="Sazanova A."/>
            <person name="Chirak E."/>
            <person name="Safronova V."/>
            <person name="Willems A."/>
        </authorList>
    </citation>
    <scope>NUCLEOTIDE SEQUENCE [LARGE SCALE GENOMIC DNA]</scope>
    <source>
        <strain evidence="8">PEPV15</strain>
    </source>
</reference>
<sequence length="152" mass="16896">MARWASFGLGRNITFSAVHVTELSSRHPSKNIRQMLTFGLIGLANTAAFFLIANGLNLFLDESVSAYLAYALLVPVSFFGHRRLTFKSDAAIAREWLKFCIVQALNLSLIWSVTTVSGIYPILSGWPAFGIISLLIPILNFVIFQIWVFARG</sequence>
<keyword evidence="3 5" id="KW-1133">Transmembrane helix</keyword>
<comment type="subcellular location">
    <subcellularLocation>
        <location evidence="1">Membrane</location>
        <topology evidence="1">Multi-pass membrane protein</topology>
    </subcellularLocation>
</comment>
<evidence type="ECO:0000256" key="1">
    <source>
        <dbReference type="ARBA" id="ARBA00004141"/>
    </source>
</evidence>
<evidence type="ECO:0000313" key="7">
    <source>
        <dbReference type="EMBL" id="PSH55096.1"/>
    </source>
</evidence>
<proteinExistence type="predicted"/>
<keyword evidence="4 5" id="KW-0472">Membrane</keyword>
<evidence type="ECO:0000256" key="2">
    <source>
        <dbReference type="ARBA" id="ARBA00022692"/>
    </source>
</evidence>
<feature type="transmembrane region" description="Helical" evidence="5">
    <location>
        <begin position="66"/>
        <end position="84"/>
    </location>
</feature>
<evidence type="ECO:0000256" key="5">
    <source>
        <dbReference type="SAM" id="Phobius"/>
    </source>
</evidence>
<dbReference type="GO" id="GO:0016020">
    <property type="term" value="C:membrane"/>
    <property type="evidence" value="ECO:0007669"/>
    <property type="project" value="UniProtKB-SubCell"/>
</dbReference>
<gene>
    <name evidence="7" type="ORF">CU100_23700</name>
</gene>
<evidence type="ECO:0000256" key="3">
    <source>
        <dbReference type="ARBA" id="ARBA00022989"/>
    </source>
</evidence>
<dbReference type="EMBL" id="PGGN01000006">
    <property type="protein sequence ID" value="PSH55096.1"/>
    <property type="molecule type" value="Genomic_DNA"/>
</dbReference>
<dbReference type="AlphaFoldDB" id="A0A2P7ALM8"/>
<evidence type="ECO:0000259" key="6">
    <source>
        <dbReference type="Pfam" id="PF04138"/>
    </source>
</evidence>
<comment type="caution">
    <text evidence="7">The sequence shown here is derived from an EMBL/GenBank/DDBJ whole genome shotgun (WGS) entry which is preliminary data.</text>
</comment>
<organism evidence="7 8">
    <name type="scientific">Phyllobacterium endophyticum</name>
    <dbReference type="NCBI Taxonomy" id="1149773"/>
    <lineage>
        <taxon>Bacteria</taxon>
        <taxon>Pseudomonadati</taxon>
        <taxon>Pseudomonadota</taxon>
        <taxon>Alphaproteobacteria</taxon>
        <taxon>Hyphomicrobiales</taxon>
        <taxon>Phyllobacteriaceae</taxon>
        <taxon>Phyllobacterium</taxon>
    </lineage>
</organism>
<dbReference type="GO" id="GO:0000271">
    <property type="term" value="P:polysaccharide biosynthetic process"/>
    <property type="evidence" value="ECO:0007669"/>
    <property type="project" value="InterPro"/>
</dbReference>
<dbReference type="Proteomes" id="UP000241158">
    <property type="component" value="Unassembled WGS sequence"/>
</dbReference>
<feature type="transmembrane region" description="Helical" evidence="5">
    <location>
        <begin position="126"/>
        <end position="150"/>
    </location>
</feature>
<evidence type="ECO:0000313" key="8">
    <source>
        <dbReference type="Proteomes" id="UP000241158"/>
    </source>
</evidence>
<dbReference type="InterPro" id="IPR007267">
    <property type="entry name" value="GtrA_DPMS_TM"/>
</dbReference>
<protein>
    <recommendedName>
        <fullName evidence="6">GtrA/DPMS transmembrane domain-containing protein</fullName>
    </recommendedName>
</protein>
<feature type="domain" description="GtrA/DPMS transmembrane" evidence="6">
    <location>
        <begin position="38"/>
        <end position="149"/>
    </location>
</feature>
<accession>A0A2P7ALM8</accession>
<keyword evidence="8" id="KW-1185">Reference proteome</keyword>
<dbReference type="Pfam" id="PF04138">
    <property type="entry name" value="GtrA_DPMS_TM"/>
    <property type="match status" value="1"/>
</dbReference>
<feature type="transmembrane region" description="Helical" evidence="5">
    <location>
        <begin position="96"/>
        <end position="120"/>
    </location>
</feature>
<evidence type="ECO:0000256" key="4">
    <source>
        <dbReference type="ARBA" id="ARBA00023136"/>
    </source>
</evidence>
<dbReference type="OrthoDB" id="7999547at2"/>